<keyword evidence="3" id="KW-0131">Cell cycle</keyword>
<dbReference type="KEGG" id="cee:CENDO_07605"/>
<dbReference type="RefSeq" id="WP_136141487.1">
    <property type="nucleotide sequence ID" value="NZ_CP039247.1"/>
</dbReference>
<dbReference type="InterPro" id="IPR023052">
    <property type="entry name" value="Cell_div_SepF"/>
</dbReference>
<evidence type="ECO:0000256" key="3">
    <source>
        <dbReference type="ARBA" id="ARBA00023306"/>
    </source>
</evidence>
<evidence type="ECO:0000256" key="1">
    <source>
        <dbReference type="ARBA" id="ARBA00022618"/>
    </source>
</evidence>
<organism evidence="5 6">
    <name type="scientific">Corynebacterium endometrii</name>
    <dbReference type="NCBI Taxonomy" id="2488819"/>
    <lineage>
        <taxon>Bacteria</taxon>
        <taxon>Bacillati</taxon>
        <taxon>Actinomycetota</taxon>
        <taxon>Actinomycetes</taxon>
        <taxon>Mycobacteriales</taxon>
        <taxon>Corynebacteriaceae</taxon>
        <taxon>Corynebacterium</taxon>
    </lineage>
</organism>
<name>A0A4P7QGE3_9CORY</name>
<reference evidence="5 6" key="1">
    <citation type="submission" date="2019-04" db="EMBL/GenBank/DDBJ databases">
        <title>Corynebacterium endometrii sp. nov., isolated from the uterus of a cow with endometritis.</title>
        <authorList>
            <person name="Ballas P."/>
            <person name="Ruckert C."/>
            <person name="Wagener K."/>
            <person name="Drillich M."/>
            <person name="Kaempfer P."/>
            <person name="Busse H.-J."/>
            <person name="Ehling-Schulz M."/>
        </authorList>
    </citation>
    <scope>NUCLEOTIDE SEQUENCE [LARGE SCALE GENOMIC DNA]</scope>
    <source>
        <strain evidence="5 6">LMM-1653</strain>
    </source>
</reference>
<dbReference type="PANTHER" id="PTHR35798:SF1">
    <property type="entry name" value="CELL DIVISION PROTEIN SEPF"/>
    <property type="match status" value="1"/>
</dbReference>
<evidence type="ECO:0000313" key="5">
    <source>
        <dbReference type="EMBL" id="QCB28795.1"/>
    </source>
</evidence>
<dbReference type="Pfam" id="PF04472">
    <property type="entry name" value="SepF"/>
    <property type="match status" value="1"/>
</dbReference>
<dbReference type="EMBL" id="CP039247">
    <property type="protein sequence ID" value="QCB28795.1"/>
    <property type="molecule type" value="Genomic_DNA"/>
</dbReference>
<gene>
    <name evidence="5" type="primary">sepF</name>
    <name evidence="5" type="ORF">CENDO_07605</name>
</gene>
<dbReference type="GO" id="GO:0000917">
    <property type="term" value="P:division septum assembly"/>
    <property type="evidence" value="ECO:0007669"/>
    <property type="project" value="UniProtKB-KW"/>
</dbReference>
<comment type="function">
    <text evidence="4">Cell division protein that is part of the divisome complex and is recruited early to the Z-ring. Probably stimulates Z-ring formation, perhaps through the cross-linking of FtsZ protofilaments. Its function overlaps with FtsA.</text>
</comment>
<evidence type="ECO:0000256" key="4">
    <source>
        <dbReference type="ARBA" id="ARBA00044936"/>
    </source>
</evidence>
<evidence type="ECO:0000256" key="2">
    <source>
        <dbReference type="ARBA" id="ARBA00023210"/>
    </source>
</evidence>
<dbReference type="OrthoDB" id="3731101at2"/>
<dbReference type="InterPro" id="IPR038594">
    <property type="entry name" value="SepF-like_sf"/>
</dbReference>
<dbReference type="AlphaFoldDB" id="A0A4P7QGE3"/>
<dbReference type="Proteomes" id="UP000296352">
    <property type="component" value="Chromosome"/>
</dbReference>
<evidence type="ECO:0000313" key="6">
    <source>
        <dbReference type="Proteomes" id="UP000296352"/>
    </source>
</evidence>
<keyword evidence="2" id="KW-0717">Septation</keyword>
<proteinExistence type="predicted"/>
<protein>
    <submittedName>
        <fullName evidence="5">Cell division protein SepF</fullName>
    </submittedName>
</protein>
<sequence length="146" mass="16265">MSFLDRTKEFFGLGPMDIDNDDAYYAEERRYEANGSAAYAPRAVEYERPQETFVPTIVALSLTGYKNAAEIGEPFREGHAVVFELTDADKANAKRLIDFAAGLCYALRGQMVKLTEGMDTERLVFALTPQGSHFSVIALEREAGLR</sequence>
<accession>A0A4P7QGE3</accession>
<dbReference type="Gene3D" id="3.30.110.150">
    <property type="entry name" value="SepF-like protein"/>
    <property type="match status" value="1"/>
</dbReference>
<keyword evidence="6" id="KW-1185">Reference proteome</keyword>
<keyword evidence="1 5" id="KW-0132">Cell division</keyword>
<dbReference type="InterPro" id="IPR007561">
    <property type="entry name" value="Cell_div_SepF/SepF-rel"/>
</dbReference>
<dbReference type="PANTHER" id="PTHR35798">
    <property type="entry name" value="CELL DIVISION PROTEIN SEPF"/>
    <property type="match status" value="1"/>
</dbReference>